<evidence type="ECO:0000313" key="2">
    <source>
        <dbReference type="Proteomes" id="UP000322917"/>
    </source>
</evidence>
<sequence length="93" mass="10674">MENETKARKFITEVLKNMVVDSMTKERIEKDLYCHIMEAAENVDIDTFLQQMGSPQEVASEFMQNIYDSDSDLVQKLVQDKGVSLILCKLQIA</sequence>
<protein>
    <submittedName>
        <fullName evidence="1">Uncharacterized protein</fullName>
    </submittedName>
</protein>
<evidence type="ECO:0000313" key="1">
    <source>
        <dbReference type="EMBL" id="SHK05185.1"/>
    </source>
</evidence>
<name>A0A1M6PB60_9FIRM</name>
<dbReference type="EMBL" id="FQZD01000068">
    <property type="protein sequence ID" value="SHK05185.1"/>
    <property type="molecule type" value="Genomic_DNA"/>
</dbReference>
<reference evidence="1 2" key="1">
    <citation type="submission" date="2016-11" db="EMBL/GenBank/DDBJ databases">
        <authorList>
            <person name="Varghese N."/>
            <person name="Submissions S."/>
        </authorList>
    </citation>
    <scope>NUCLEOTIDE SEQUENCE [LARGE SCALE GENOMIC DNA]</scope>
    <source>
        <strain evidence="1 2">DSM 15287</strain>
    </source>
</reference>
<dbReference type="RefSeq" id="WP_149736518.1">
    <property type="nucleotide sequence ID" value="NZ_FQZD01000068.1"/>
</dbReference>
<proteinExistence type="predicted"/>
<keyword evidence="2" id="KW-1185">Reference proteome</keyword>
<dbReference type="AlphaFoldDB" id="A0A1M6PB60"/>
<dbReference type="Proteomes" id="UP000322917">
    <property type="component" value="Unassembled WGS sequence"/>
</dbReference>
<gene>
    <name evidence="1" type="ORF">SAMN02745170_04003</name>
</gene>
<organism evidence="1 2">
    <name type="scientific">Propionispora hippei DSM 15287</name>
    <dbReference type="NCBI Taxonomy" id="1123003"/>
    <lineage>
        <taxon>Bacteria</taxon>
        <taxon>Bacillati</taxon>
        <taxon>Bacillota</taxon>
        <taxon>Negativicutes</taxon>
        <taxon>Selenomonadales</taxon>
        <taxon>Sporomusaceae</taxon>
        <taxon>Propionispora</taxon>
    </lineage>
</organism>
<dbReference type="OrthoDB" id="2606134at2"/>
<accession>A0A1M6PB60</accession>